<reference evidence="3 4" key="1">
    <citation type="submission" date="2019-05" db="EMBL/GenBank/DDBJ databases">
        <title>Draft genome sequence of Pelagicola sp. DSW4-44.</title>
        <authorList>
            <person name="Oh J."/>
        </authorList>
    </citation>
    <scope>NUCLEOTIDE SEQUENCE [LARGE SCALE GENOMIC DNA]</scope>
    <source>
        <strain evidence="3 4">DSW4-44</strain>
    </source>
</reference>
<evidence type="ECO:0000313" key="4">
    <source>
        <dbReference type="Proteomes" id="UP000305041"/>
    </source>
</evidence>
<feature type="compositionally biased region" description="Basic residues" evidence="1">
    <location>
        <begin position="55"/>
        <end position="69"/>
    </location>
</feature>
<dbReference type="EMBL" id="VAUA01000005">
    <property type="protein sequence ID" value="TLP64500.1"/>
    <property type="molecule type" value="Genomic_DNA"/>
</dbReference>
<protein>
    <submittedName>
        <fullName evidence="2">Uncharacterized protein</fullName>
    </submittedName>
</protein>
<keyword evidence="4" id="KW-1185">Reference proteome</keyword>
<accession>A0A5R8ZFD5</accession>
<feature type="compositionally biased region" description="Basic and acidic residues" evidence="1">
    <location>
        <begin position="38"/>
        <end position="54"/>
    </location>
</feature>
<reference evidence="2 5" key="2">
    <citation type="submission" date="2019-12" db="EMBL/GenBank/DDBJ databases">
        <authorList>
            <person name="Zhang Y.-J."/>
        </authorList>
    </citation>
    <scope>NUCLEOTIDE SEQUENCE [LARGE SCALE GENOMIC DNA]</scope>
    <source>
        <strain evidence="2 5">H18S-6</strain>
    </source>
</reference>
<dbReference type="AlphaFoldDB" id="A0A5R8ZFD5"/>
<evidence type="ECO:0000313" key="3">
    <source>
        <dbReference type="EMBL" id="TLP64500.1"/>
    </source>
</evidence>
<name>A0A5R8ZFD5_9RHOB</name>
<dbReference type="OrthoDB" id="7876991at2"/>
<sequence>MNMNSLINMIVRQLMRRGVNSGIRAGINAVSKRRTTGRHNDQTKDAPDLNGDVKRRAKQMRLARRGPWQ</sequence>
<feature type="region of interest" description="Disordered" evidence="1">
    <location>
        <begin position="30"/>
        <end position="69"/>
    </location>
</feature>
<dbReference type="EMBL" id="WSFO01000015">
    <property type="protein sequence ID" value="KAE9626499.1"/>
    <property type="molecule type" value="Genomic_DNA"/>
</dbReference>
<organism evidence="2 5">
    <name type="scientific">Parasedimentitalea maritima</name>
    <dbReference type="NCBI Taxonomy" id="2578117"/>
    <lineage>
        <taxon>Bacteria</taxon>
        <taxon>Pseudomonadati</taxon>
        <taxon>Pseudomonadota</taxon>
        <taxon>Alphaproteobacteria</taxon>
        <taxon>Rhodobacterales</taxon>
        <taxon>Paracoccaceae</taxon>
        <taxon>Parasedimentitalea</taxon>
    </lineage>
</organism>
<evidence type="ECO:0000313" key="2">
    <source>
        <dbReference type="EMBL" id="KAE9626499.1"/>
    </source>
</evidence>
<evidence type="ECO:0000256" key="1">
    <source>
        <dbReference type="SAM" id="MobiDB-lite"/>
    </source>
</evidence>
<dbReference type="Proteomes" id="UP000441586">
    <property type="component" value="Unassembled WGS sequence"/>
</dbReference>
<evidence type="ECO:0000313" key="5">
    <source>
        <dbReference type="Proteomes" id="UP000441586"/>
    </source>
</evidence>
<dbReference type="Proteomes" id="UP000305041">
    <property type="component" value="Unassembled WGS sequence"/>
</dbReference>
<dbReference type="RefSeq" id="WP_138163293.1">
    <property type="nucleotide sequence ID" value="NZ_VAUA01000005.1"/>
</dbReference>
<gene>
    <name evidence="3" type="ORF">FEE96_12095</name>
    <name evidence="2" type="ORF">GP644_20830</name>
</gene>
<accession>A0A6A4RDY0</accession>
<comment type="caution">
    <text evidence="2">The sequence shown here is derived from an EMBL/GenBank/DDBJ whole genome shotgun (WGS) entry which is preliminary data.</text>
</comment>
<proteinExistence type="predicted"/>